<dbReference type="SUPFAM" id="SSF46689">
    <property type="entry name" value="Homeodomain-like"/>
    <property type="match status" value="2"/>
</dbReference>
<keyword evidence="2 5" id="KW-0238">DNA-binding</keyword>
<dbReference type="PANTHER" id="PTHR46796:SF2">
    <property type="entry name" value="TRANSCRIPTIONAL REGULATORY PROTEIN"/>
    <property type="match status" value="1"/>
</dbReference>
<dbReference type="InterPro" id="IPR018060">
    <property type="entry name" value="HTH_AraC"/>
</dbReference>
<accession>A0A841GN34</accession>
<dbReference type="EMBL" id="JACHGR010000006">
    <property type="protein sequence ID" value="MBB6056160.1"/>
    <property type="molecule type" value="Genomic_DNA"/>
</dbReference>
<dbReference type="AlphaFoldDB" id="A0A841GN34"/>
<dbReference type="RefSeq" id="WP_188026882.1">
    <property type="nucleotide sequence ID" value="NZ_JACHGR010000006.1"/>
</dbReference>
<dbReference type="Pfam" id="PF02311">
    <property type="entry name" value="AraC_binding"/>
    <property type="match status" value="1"/>
</dbReference>
<evidence type="ECO:0000313" key="5">
    <source>
        <dbReference type="EMBL" id="MBB6056160.1"/>
    </source>
</evidence>
<comment type="caution">
    <text evidence="5">The sequence shown here is derived from an EMBL/GenBank/DDBJ whole genome shotgun (WGS) entry which is preliminary data.</text>
</comment>
<dbReference type="PANTHER" id="PTHR46796">
    <property type="entry name" value="HTH-TYPE TRANSCRIPTIONAL ACTIVATOR RHAS-RELATED"/>
    <property type="match status" value="1"/>
</dbReference>
<dbReference type="InterPro" id="IPR009057">
    <property type="entry name" value="Homeodomain-like_sf"/>
</dbReference>
<protein>
    <submittedName>
        <fullName evidence="5">AraC-like DNA-binding protein</fullName>
    </submittedName>
</protein>
<dbReference type="GO" id="GO:0003700">
    <property type="term" value="F:DNA-binding transcription factor activity"/>
    <property type="evidence" value="ECO:0007669"/>
    <property type="project" value="InterPro"/>
</dbReference>
<dbReference type="Proteomes" id="UP000585721">
    <property type="component" value="Unassembled WGS sequence"/>
</dbReference>
<feature type="domain" description="HTH araC/xylS-type" evidence="4">
    <location>
        <begin position="173"/>
        <end position="270"/>
    </location>
</feature>
<proteinExistence type="predicted"/>
<evidence type="ECO:0000256" key="1">
    <source>
        <dbReference type="ARBA" id="ARBA00023015"/>
    </source>
</evidence>
<dbReference type="InterPro" id="IPR003313">
    <property type="entry name" value="AraC-bd"/>
</dbReference>
<keyword evidence="6" id="KW-1185">Reference proteome</keyword>
<name>A0A841GN34_9GAMM</name>
<dbReference type="InterPro" id="IPR050204">
    <property type="entry name" value="AraC_XylS_family_regulators"/>
</dbReference>
<keyword evidence="1" id="KW-0805">Transcription regulation</keyword>
<sequence length="273" mass="31363">MANWVDLAKDAESGIETIRAHFSGHAYDPHWHPQYLIGVTEQGHQQFHCRRRQVNSHQGHVFMLEPEELHDGHAPESAGFTYQMLYFDPAWLHTRMAGLYEKMPDGFEFSVASTLTQDPQLALRVSQAFQAYHFQEFRLIKETSIDLLLSSLIKTNWVQVVGQTSDHHPLIASKIRDMLYEHVCDEIGLDELAAEAGMDRFRMNRIFKSAYQIAPYQYLLQLRLSKARMMIAAGSPLADVASTFCFSDQSHLGRWFRRCYGMTPATYQKICSG</sequence>
<evidence type="ECO:0000256" key="3">
    <source>
        <dbReference type="ARBA" id="ARBA00023163"/>
    </source>
</evidence>
<dbReference type="SMART" id="SM00342">
    <property type="entry name" value="HTH_ARAC"/>
    <property type="match status" value="1"/>
</dbReference>
<keyword evidence="3" id="KW-0804">Transcription</keyword>
<dbReference type="SUPFAM" id="SSF51215">
    <property type="entry name" value="Regulatory protein AraC"/>
    <property type="match status" value="1"/>
</dbReference>
<evidence type="ECO:0000313" key="6">
    <source>
        <dbReference type="Proteomes" id="UP000585721"/>
    </source>
</evidence>
<gene>
    <name evidence="5" type="ORF">HNR75_002090</name>
</gene>
<organism evidence="5 6">
    <name type="scientific">Tolumonas osonensis</name>
    <dbReference type="NCBI Taxonomy" id="675874"/>
    <lineage>
        <taxon>Bacteria</taxon>
        <taxon>Pseudomonadati</taxon>
        <taxon>Pseudomonadota</taxon>
        <taxon>Gammaproteobacteria</taxon>
        <taxon>Aeromonadales</taxon>
        <taxon>Aeromonadaceae</taxon>
        <taxon>Tolumonas</taxon>
    </lineage>
</organism>
<reference evidence="5 6" key="1">
    <citation type="submission" date="2020-08" db="EMBL/GenBank/DDBJ databases">
        <title>Genomic Encyclopedia of Type Strains, Phase IV (KMG-IV): sequencing the most valuable type-strain genomes for metagenomic binning, comparative biology and taxonomic classification.</title>
        <authorList>
            <person name="Goeker M."/>
        </authorList>
    </citation>
    <scope>NUCLEOTIDE SEQUENCE [LARGE SCALE GENOMIC DNA]</scope>
    <source>
        <strain evidence="5 6">DSM 22975</strain>
    </source>
</reference>
<dbReference type="PROSITE" id="PS01124">
    <property type="entry name" value="HTH_ARAC_FAMILY_2"/>
    <property type="match status" value="1"/>
</dbReference>
<dbReference type="GO" id="GO:0043565">
    <property type="term" value="F:sequence-specific DNA binding"/>
    <property type="evidence" value="ECO:0007669"/>
    <property type="project" value="InterPro"/>
</dbReference>
<dbReference type="InterPro" id="IPR037923">
    <property type="entry name" value="HTH-like"/>
</dbReference>
<evidence type="ECO:0000259" key="4">
    <source>
        <dbReference type="PROSITE" id="PS01124"/>
    </source>
</evidence>
<evidence type="ECO:0000256" key="2">
    <source>
        <dbReference type="ARBA" id="ARBA00023125"/>
    </source>
</evidence>
<dbReference type="Gene3D" id="1.10.10.60">
    <property type="entry name" value="Homeodomain-like"/>
    <property type="match status" value="1"/>
</dbReference>
<dbReference type="Pfam" id="PF12833">
    <property type="entry name" value="HTH_18"/>
    <property type="match status" value="1"/>
</dbReference>